<evidence type="ECO:0000313" key="8">
    <source>
        <dbReference type="EMBL" id="KAK5698965.1"/>
    </source>
</evidence>
<feature type="domain" description="Major facilitator superfamily (MFS) profile" evidence="7">
    <location>
        <begin position="10"/>
        <end position="444"/>
    </location>
</feature>
<keyword evidence="4 6" id="KW-0472">Membrane</keyword>
<dbReference type="SUPFAM" id="SSF103473">
    <property type="entry name" value="MFS general substrate transporter"/>
    <property type="match status" value="1"/>
</dbReference>
<feature type="transmembrane region" description="Helical" evidence="6">
    <location>
        <begin position="416"/>
        <end position="439"/>
    </location>
</feature>
<evidence type="ECO:0000256" key="5">
    <source>
        <dbReference type="SAM" id="MobiDB-lite"/>
    </source>
</evidence>
<dbReference type="EMBL" id="JAVRQU010000009">
    <property type="protein sequence ID" value="KAK5698965.1"/>
    <property type="molecule type" value="Genomic_DNA"/>
</dbReference>
<feature type="transmembrane region" description="Helical" evidence="6">
    <location>
        <begin position="86"/>
        <end position="104"/>
    </location>
</feature>
<feature type="region of interest" description="Disordered" evidence="5">
    <location>
        <begin position="461"/>
        <end position="496"/>
    </location>
</feature>
<keyword evidence="2 6" id="KW-0812">Transmembrane</keyword>
<dbReference type="GO" id="GO:0022857">
    <property type="term" value="F:transmembrane transporter activity"/>
    <property type="evidence" value="ECO:0007669"/>
    <property type="project" value="InterPro"/>
</dbReference>
<feature type="transmembrane region" description="Helical" evidence="6">
    <location>
        <begin position="330"/>
        <end position="346"/>
    </location>
</feature>
<evidence type="ECO:0000313" key="9">
    <source>
        <dbReference type="Proteomes" id="UP001310594"/>
    </source>
</evidence>
<comment type="subcellular location">
    <subcellularLocation>
        <location evidence="1">Membrane</location>
        <topology evidence="1">Multi-pass membrane protein</topology>
    </subcellularLocation>
</comment>
<dbReference type="InterPro" id="IPR005828">
    <property type="entry name" value="MFS_sugar_transport-like"/>
</dbReference>
<evidence type="ECO:0000256" key="4">
    <source>
        <dbReference type="ARBA" id="ARBA00023136"/>
    </source>
</evidence>
<name>A0AAN8A1X5_9PEZI</name>
<evidence type="ECO:0000259" key="7">
    <source>
        <dbReference type="PROSITE" id="PS50850"/>
    </source>
</evidence>
<feature type="transmembrane region" description="Helical" evidence="6">
    <location>
        <begin position="352"/>
        <end position="377"/>
    </location>
</feature>
<dbReference type="PANTHER" id="PTHR24064">
    <property type="entry name" value="SOLUTE CARRIER FAMILY 22 MEMBER"/>
    <property type="match status" value="1"/>
</dbReference>
<feature type="transmembrane region" description="Helical" evidence="6">
    <location>
        <begin position="293"/>
        <end position="318"/>
    </location>
</feature>
<dbReference type="GO" id="GO:0016020">
    <property type="term" value="C:membrane"/>
    <property type="evidence" value="ECO:0007669"/>
    <property type="project" value="UniProtKB-SubCell"/>
</dbReference>
<feature type="transmembrane region" description="Helical" evidence="6">
    <location>
        <begin position="254"/>
        <end position="273"/>
    </location>
</feature>
<dbReference type="Gene3D" id="1.20.1250.20">
    <property type="entry name" value="MFS general substrate transporter like domains"/>
    <property type="match status" value="1"/>
</dbReference>
<dbReference type="InterPro" id="IPR005829">
    <property type="entry name" value="Sugar_transporter_CS"/>
</dbReference>
<evidence type="ECO:0000256" key="2">
    <source>
        <dbReference type="ARBA" id="ARBA00022692"/>
    </source>
</evidence>
<gene>
    <name evidence="8" type="ORF">LTR97_006614</name>
</gene>
<comment type="caution">
    <text evidence="8">The sequence shown here is derived from an EMBL/GenBank/DDBJ whole genome shotgun (WGS) entry which is preliminary data.</text>
</comment>
<organism evidence="8 9">
    <name type="scientific">Elasticomyces elasticus</name>
    <dbReference type="NCBI Taxonomy" id="574655"/>
    <lineage>
        <taxon>Eukaryota</taxon>
        <taxon>Fungi</taxon>
        <taxon>Dikarya</taxon>
        <taxon>Ascomycota</taxon>
        <taxon>Pezizomycotina</taxon>
        <taxon>Dothideomycetes</taxon>
        <taxon>Dothideomycetidae</taxon>
        <taxon>Mycosphaerellales</taxon>
        <taxon>Teratosphaeriaceae</taxon>
        <taxon>Elasticomyces</taxon>
    </lineage>
</organism>
<feature type="transmembrane region" description="Helical" evidence="6">
    <location>
        <begin position="148"/>
        <end position="175"/>
    </location>
</feature>
<dbReference type="Proteomes" id="UP001310594">
    <property type="component" value="Unassembled WGS sequence"/>
</dbReference>
<feature type="transmembrane region" description="Helical" evidence="6">
    <location>
        <begin position="12"/>
        <end position="39"/>
    </location>
</feature>
<dbReference type="AlphaFoldDB" id="A0AAN8A1X5"/>
<protein>
    <recommendedName>
        <fullName evidence="7">Major facilitator superfamily (MFS) profile domain-containing protein</fullName>
    </recommendedName>
</protein>
<dbReference type="PROSITE" id="PS50850">
    <property type="entry name" value="MFS"/>
    <property type="match status" value="1"/>
</dbReference>
<evidence type="ECO:0000256" key="1">
    <source>
        <dbReference type="ARBA" id="ARBA00004141"/>
    </source>
</evidence>
<evidence type="ECO:0000256" key="6">
    <source>
        <dbReference type="SAM" id="Phobius"/>
    </source>
</evidence>
<evidence type="ECO:0000256" key="3">
    <source>
        <dbReference type="ARBA" id="ARBA00022989"/>
    </source>
</evidence>
<feature type="compositionally biased region" description="Basic and acidic residues" evidence="5">
    <location>
        <begin position="474"/>
        <end position="496"/>
    </location>
</feature>
<reference evidence="8" key="1">
    <citation type="submission" date="2023-08" db="EMBL/GenBank/DDBJ databases">
        <title>Black Yeasts Isolated from many extreme environments.</title>
        <authorList>
            <person name="Coleine C."/>
            <person name="Stajich J.E."/>
            <person name="Selbmann L."/>
        </authorList>
    </citation>
    <scope>NUCLEOTIDE SEQUENCE</scope>
    <source>
        <strain evidence="8">CCFEE 5810</strain>
    </source>
</reference>
<accession>A0AAN8A1X5</accession>
<proteinExistence type="predicted"/>
<feature type="transmembrane region" description="Helical" evidence="6">
    <location>
        <begin position="110"/>
        <end position="127"/>
    </location>
</feature>
<dbReference type="InterPro" id="IPR020846">
    <property type="entry name" value="MFS_dom"/>
</dbReference>
<dbReference type="InterPro" id="IPR036259">
    <property type="entry name" value="MFS_trans_sf"/>
</dbReference>
<keyword evidence="3 6" id="KW-1133">Transmembrane helix</keyword>
<dbReference type="PROSITE" id="PS00217">
    <property type="entry name" value="SUGAR_TRANSPORT_2"/>
    <property type="match status" value="1"/>
</dbReference>
<dbReference type="Pfam" id="PF00083">
    <property type="entry name" value="Sugar_tr"/>
    <property type="match status" value="1"/>
</dbReference>
<feature type="transmembrane region" description="Helical" evidence="6">
    <location>
        <begin position="54"/>
        <end position="74"/>
    </location>
</feature>
<feature type="transmembrane region" description="Helical" evidence="6">
    <location>
        <begin position="187"/>
        <end position="206"/>
    </location>
</feature>
<feature type="transmembrane region" description="Helical" evidence="6">
    <location>
        <begin position="389"/>
        <end position="410"/>
    </location>
</feature>
<sequence>MGSAWASIKFLLIAGVGLFGDGYLNITIGLVVPILGYLYYDDNKNKVPTIPQDVIKGALSIGMIFGQIGFGLFGDALGRHKIYGKELILTIMGTLLLILMPWHNFGHTGVVAWMFCFRFVTGVGIGGDYPMTSSLSAEKNLFHSRAKLVLLVFASIGLGGFTGGIVNLVLLAAFKGAVYNNVYHLQWVWRLQFGLGLVPLALTLYARLTMKESKPYQQYVATETGLVGKDVRGLKQQFEDFRVYFRNWKHARTLFAVSAAWFLFDIAFYGVNLNQSVILTKIGYGKGPDPWTTLWNTAVGNIIASSAGYLPGYYVAIFLPDYMGRVRQQWVGSAIVAVLYAIWAGVTKHTSTGGLITLFTLSQFFLNAGPNATTFLLPVEVFPTRVRGTAHGIAAASGKAGAVLTAFAFGTITDRIGIQGVLALFSGIMALCALVTLMIPETKGLSIAQIESGELYGEHEGVAALTPGSETSSDEARLDWDHKEGGASTVKEKDAV</sequence>
<dbReference type="CDD" id="cd17364">
    <property type="entry name" value="MFS_PhT"/>
    <property type="match status" value="1"/>
</dbReference>